<comment type="caution">
    <text evidence="3">The sequence shown here is derived from an EMBL/GenBank/DDBJ whole genome shotgun (WGS) entry which is preliminary data.</text>
</comment>
<feature type="domain" description="Bet v I/Major latex protein" evidence="2">
    <location>
        <begin position="2"/>
        <end position="152"/>
    </location>
</feature>
<comment type="similarity">
    <text evidence="1">Belongs to the MLP family.</text>
</comment>
<evidence type="ECO:0000259" key="2">
    <source>
        <dbReference type="SMART" id="SM01037"/>
    </source>
</evidence>
<dbReference type="Gene3D" id="3.30.530.20">
    <property type="match status" value="1"/>
</dbReference>
<dbReference type="EMBL" id="JASCZI010121044">
    <property type="protein sequence ID" value="MED6159206.1"/>
    <property type="molecule type" value="Genomic_DNA"/>
</dbReference>
<dbReference type="SMART" id="SM01037">
    <property type="entry name" value="Bet_v_1"/>
    <property type="match status" value="1"/>
</dbReference>
<dbReference type="SUPFAM" id="SSF55961">
    <property type="entry name" value="Bet v1-like"/>
    <property type="match status" value="1"/>
</dbReference>
<name>A0ABU6UG97_9FABA</name>
<dbReference type="PANTHER" id="PTHR31338:SF16">
    <property type="entry name" value="POLYKETIDE CYCLASE_DEHYDRASE AND LIPID TRANSPORT SUPERFAMILY PROTEIN"/>
    <property type="match status" value="1"/>
</dbReference>
<evidence type="ECO:0000313" key="3">
    <source>
        <dbReference type="EMBL" id="MED6159206.1"/>
    </source>
</evidence>
<dbReference type="PANTHER" id="PTHR31338">
    <property type="entry name" value="POLYKETIDE CYCLASE/DEHYDRASE AND LIPID TRANSPORT SUPERFAMILY PROTEIN"/>
    <property type="match status" value="1"/>
</dbReference>
<dbReference type="InterPro" id="IPR000916">
    <property type="entry name" value="Bet_v_I/MLP"/>
</dbReference>
<keyword evidence="4" id="KW-1185">Reference proteome</keyword>
<dbReference type="Proteomes" id="UP001341840">
    <property type="component" value="Unassembled WGS sequence"/>
</dbReference>
<gene>
    <name evidence="3" type="ORF">PIB30_040143</name>
</gene>
<dbReference type="InterPro" id="IPR052006">
    <property type="entry name" value="MLP-like"/>
</dbReference>
<sequence>MDLCGKITIEVGIQVPAAKFFDFSTKQLHNAKNICGRVQEAKLHEGDEWHSNDSVKQWTSVVGGKTTIYQERIEVIDEENKLVRFKVFDDDINEHYKDLKVTLEVSEKNDERGCVKWTIEYEKINEEVEAPYGFVELLDITTKDIVIHLLKA</sequence>
<organism evidence="3 4">
    <name type="scientific">Stylosanthes scabra</name>
    <dbReference type="NCBI Taxonomy" id="79078"/>
    <lineage>
        <taxon>Eukaryota</taxon>
        <taxon>Viridiplantae</taxon>
        <taxon>Streptophyta</taxon>
        <taxon>Embryophyta</taxon>
        <taxon>Tracheophyta</taxon>
        <taxon>Spermatophyta</taxon>
        <taxon>Magnoliopsida</taxon>
        <taxon>eudicotyledons</taxon>
        <taxon>Gunneridae</taxon>
        <taxon>Pentapetalae</taxon>
        <taxon>rosids</taxon>
        <taxon>fabids</taxon>
        <taxon>Fabales</taxon>
        <taxon>Fabaceae</taxon>
        <taxon>Papilionoideae</taxon>
        <taxon>50 kb inversion clade</taxon>
        <taxon>dalbergioids sensu lato</taxon>
        <taxon>Dalbergieae</taxon>
        <taxon>Pterocarpus clade</taxon>
        <taxon>Stylosanthes</taxon>
    </lineage>
</organism>
<protein>
    <recommendedName>
        <fullName evidence="2">Bet v I/Major latex protein domain-containing protein</fullName>
    </recommendedName>
</protein>
<proteinExistence type="inferred from homology"/>
<dbReference type="Pfam" id="PF00407">
    <property type="entry name" value="Bet_v_1"/>
    <property type="match status" value="1"/>
</dbReference>
<reference evidence="3 4" key="1">
    <citation type="journal article" date="2023" name="Plants (Basel)">
        <title>Bridging the Gap: Combining Genomics and Transcriptomics Approaches to Understand Stylosanthes scabra, an Orphan Legume from the Brazilian Caatinga.</title>
        <authorList>
            <person name="Ferreira-Neto J.R.C."/>
            <person name="da Silva M.D."/>
            <person name="Binneck E."/>
            <person name="de Melo N.F."/>
            <person name="da Silva R.H."/>
            <person name="de Melo A.L.T.M."/>
            <person name="Pandolfi V."/>
            <person name="Bustamante F.O."/>
            <person name="Brasileiro-Vidal A.C."/>
            <person name="Benko-Iseppon A.M."/>
        </authorList>
    </citation>
    <scope>NUCLEOTIDE SEQUENCE [LARGE SCALE GENOMIC DNA]</scope>
    <source>
        <tissue evidence="3">Leaves</tissue>
    </source>
</reference>
<evidence type="ECO:0000256" key="1">
    <source>
        <dbReference type="ARBA" id="ARBA00038242"/>
    </source>
</evidence>
<evidence type="ECO:0000313" key="4">
    <source>
        <dbReference type="Proteomes" id="UP001341840"/>
    </source>
</evidence>
<accession>A0ABU6UG97</accession>
<dbReference type="InterPro" id="IPR023393">
    <property type="entry name" value="START-like_dom_sf"/>
</dbReference>